<keyword evidence="4 6" id="KW-0648">Protein biosynthesis</keyword>
<dbReference type="InterPro" id="IPR036821">
    <property type="entry name" value="Peptide_deformylase_sf"/>
</dbReference>
<dbReference type="PRINTS" id="PR01576">
    <property type="entry name" value="PDEFORMYLASE"/>
</dbReference>
<reference evidence="8" key="1">
    <citation type="submission" date="2020-07" db="EMBL/GenBank/DDBJ databases">
        <authorList>
            <person name="Partida-Martinez L."/>
            <person name="Huntemann M."/>
            <person name="Clum A."/>
            <person name="Wang J."/>
            <person name="Palaniappan K."/>
            <person name="Ritter S."/>
            <person name="Chen I.-M."/>
            <person name="Stamatis D."/>
            <person name="Reddy T."/>
            <person name="O'Malley R."/>
            <person name="Daum C."/>
            <person name="Shapiro N."/>
            <person name="Ivanova N."/>
            <person name="Kyrpides N."/>
            <person name="Woyke T."/>
        </authorList>
    </citation>
    <scope>NUCLEOTIDE SEQUENCE [LARGE SCALE GENOMIC DNA]</scope>
    <source>
        <strain evidence="8">AT2.8</strain>
    </source>
</reference>
<dbReference type="PANTHER" id="PTHR10458:SF8">
    <property type="entry name" value="PEPTIDE DEFORMYLASE 2"/>
    <property type="match status" value="1"/>
</dbReference>
<feature type="binding site" evidence="6">
    <location>
        <position position="125"/>
    </location>
    <ligand>
        <name>Fe cation</name>
        <dbReference type="ChEBI" id="CHEBI:24875"/>
    </ligand>
</feature>
<dbReference type="NCBIfam" id="TIGR00079">
    <property type="entry name" value="pept_deformyl"/>
    <property type="match status" value="1"/>
</dbReference>
<dbReference type="Pfam" id="PF01327">
    <property type="entry name" value="Pep_deformylase"/>
    <property type="match status" value="1"/>
</dbReference>
<dbReference type="HAMAP" id="MF_00163">
    <property type="entry name" value="Pep_deformylase"/>
    <property type="match status" value="1"/>
</dbReference>
<evidence type="ECO:0000256" key="3">
    <source>
        <dbReference type="ARBA" id="ARBA00022801"/>
    </source>
</evidence>
<comment type="similarity">
    <text evidence="1 6">Belongs to the polypeptide deformylase family.</text>
</comment>
<reference evidence="8" key="2">
    <citation type="submission" date="2020-08" db="EMBL/GenBank/DDBJ databases">
        <title>The Agave Microbiome: Exploring the role of microbial communities in plant adaptations to desert environments.</title>
        <authorList>
            <person name="Partida-Martinez L.P."/>
        </authorList>
    </citation>
    <scope>NUCLEOTIDE SEQUENCE [LARGE SCALE GENOMIC DNA]</scope>
    <source>
        <strain evidence="8">AT2.8</strain>
    </source>
</reference>
<evidence type="ECO:0000256" key="1">
    <source>
        <dbReference type="ARBA" id="ARBA00010759"/>
    </source>
</evidence>
<dbReference type="AlphaFoldDB" id="A0A852TAX6"/>
<feature type="binding site" evidence="6">
    <location>
        <position position="168"/>
    </location>
    <ligand>
        <name>Fe cation</name>
        <dbReference type="ChEBI" id="CHEBI:24875"/>
    </ligand>
</feature>
<dbReference type="GO" id="GO:0042586">
    <property type="term" value="F:peptide deformylase activity"/>
    <property type="evidence" value="ECO:0007669"/>
    <property type="project" value="UniProtKB-UniRule"/>
</dbReference>
<dbReference type="InterPro" id="IPR023635">
    <property type="entry name" value="Peptide_deformylase"/>
</dbReference>
<dbReference type="PIRSF" id="PIRSF004749">
    <property type="entry name" value="Pep_def"/>
    <property type="match status" value="1"/>
</dbReference>
<dbReference type="CDD" id="cd00487">
    <property type="entry name" value="Pep_deformylase"/>
    <property type="match status" value="1"/>
</dbReference>
<name>A0A852TAX6_9BACI</name>
<dbReference type="SUPFAM" id="SSF56420">
    <property type="entry name" value="Peptide deformylase"/>
    <property type="match status" value="1"/>
</dbReference>
<comment type="function">
    <text evidence="6">Removes the formyl group from the N-terminal Met of newly synthesized proteins. Requires at least a dipeptide for an efficient rate of reaction. N-terminal L-methionine is a prerequisite for activity but the enzyme has broad specificity at other positions.</text>
</comment>
<evidence type="ECO:0000256" key="6">
    <source>
        <dbReference type="HAMAP-Rule" id="MF_00163"/>
    </source>
</evidence>
<dbReference type="EMBL" id="JACCBX010000004">
    <property type="protein sequence ID" value="NYE05361.1"/>
    <property type="molecule type" value="Genomic_DNA"/>
</dbReference>
<dbReference type="Proteomes" id="UP000548423">
    <property type="component" value="Unassembled WGS sequence"/>
</dbReference>
<comment type="cofactor">
    <cofactor evidence="6">
        <name>Fe(2+)</name>
        <dbReference type="ChEBI" id="CHEBI:29033"/>
    </cofactor>
    <text evidence="6">Binds 1 Fe(2+) ion.</text>
</comment>
<feature type="binding site" evidence="6">
    <location>
        <position position="172"/>
    </location>
    <ligand>
        <name>Fe cation</name>
        <dbReference type="ChEBI" id="CHEBI:24875"/>
    </ligand>
</feature>
<evidence type="ECO:0000313" key="7">
    <source>
        <dbReference type="EMBL" id="NYE05361.1"/>
    </source>
</evidence>
<dbReference type="PANTHER" id="PTHR10458">
    <property type="entry name" value="PEPTIDE DEFORMYLASE"/>
    <property type="match status" value="1"/>
</dbReference>
<dbReference type="GO" id="GO:0006412">
    <property type="term" value="P:translation"/>
    <property type="evidence" value="ECO:0007669"/>
    <property type="project" value="UniProtKB-UniRule"/>
</dbReference>
<keyword evidence="3 6" id="KW-0378">Hydrolase</keyword>
<proteinExistence type="inferred from homology"/>
<comment type="catalytic activity">
    <reaction evidence="6">
        <text>N-terminal N-formyl-L-methionyl-[peptide] + H2O = N-terminal L-methionyl-[peptide] + formate</text>
        <dbReference type="Rhea" id="RHEA:24420"/>
        <dbReference type="Rhea" id="RHEA-COMP:10639"/>
        <dbReference type="Rhea" id="RHEA-COMP:10640"/>
        <dbReference type="ChEBI" id="CHEBI:15377"/>
        <dbReference type="ChEBI" id="CHEBI:15740"/>
        <dbReference type="ChEBI" id="CHEBI:49298"/>
        <dbReference type="ChEBI" id="CHEBI:64731"/>
        <dbReference type="EC" id="3.5.1.88"/>
    </reaction>
</comment>
<dbReference type="GO" id="GO:0046872">
    <property type="term" value="F:metal ion binding"/>
    <property type="evidence" value="ECO:0007669"/>
    <property type="project" value="UniProtKB-KW"/>
</dbReference>
<evidence type="ECO:0000313" key="8">
    <source>
        <dbReference type="Proteomes" id="UP000548423"/>
    </source>
</evidence>
<dbReference type="Gene3D" id="3.90.45.10">
    <property type="entry name" value="Peptide deformylase"/>
    <property type="match status" value="1"/>
</dbReference>
<evidence type="ECO:0000256" key="4">
    <source>
        <dbReference type="ARBA" id="ARBA00022917"/>
    </source>
</evidence>
<accession>A0A852TAX6</accession>
<gene>
    <name evidence="6" type="primary">def</name>
    <name evidence="7" type="ORF">F4694_002114</name>
</gene>
<keyword evidence="5 6" id="KW-0408">Iron</keyword>
<dbReference type="EC" id="3.5.1.88" evidence="6"/>
<protein>
    <recommendedName>
        <fullName evidence="6">Peptide deformylase</fullName>
        <shortName evidence="6">PDF</shortName>
        <ecNumber evidence="6">3.5.1.88</ecNumber>
    </recommendedName>
    <alternativeName>
        <fullName evidence="6">Polypeptide deformylase</fullName>
    </alternativeName>
</protein>
<comment type="caution">
    <text evidence="7">The sequence shown here is derived from an EMBL/GenBank/DDBJ whole genome shotgun (WGS) entry which is preliminary data.</text>
</comment>
<dbReference type="FunFam" id="3.90.45.10:FF:000002">
    <property type="entry name" value="Peptide deformylase"/>
    <property type="match status" value="1"/>
</dbReference>
<sequence length="199" mass="22235">MNINILSIYTGVNGFMLMMDDIIRDGHPTLRKVAAEVSMPPSDEEKKILESLLAYVKNSQNPEIASQYGLRPGIGLAAPQINVSKRMIAVHLYDDKGNLYSYGLYNPKIVSHSVEKAYLVSGEGCLSVDEEIPGYVERFARITVKGTTLEGEEIKLRLKGLPAICFQHEIDHLNGIMFYDHINKQDPFKPIEGAIAIER</sequence>
<keyword evidence="2 6" id="KW-0479">Metal-binding</keyword>
<evidence type="ECO:0000256" key="5">
    <source>
        <dbReference type="ARBA" id="ARBA00023004"/>
    </source>
</evidence>
<evidence type="ECO:0000256" key="2">
    <source>
        <dbReference type="ARBA" id="ARBA00022723"/>
    </source>
</evidence>
<organism evidence="7 8">
    <name type="scientific">Neobacillus niacini</name>
    <dbReference type="NCBI Taxonomy" id="86668"/>
    <lineage>
        <taxon>Bacteria</taxon>
        <taxon>Bacillati</taxon>
        <taxon>Bacillota</taxon>
        <taxon>Bacilli</taxon>
        <taxon>Bacillales</taxon>
        <taxon>Bacillaceae</taxon>
        <taxon>Neobacillus</taxon>
    </lineage>
</organism>
<feature type="active site" evidence="6">
    <location>
        <position position="169"/>
    </location>
</feature>